<dbReference type="OrthoDB" id="10042665at2759"/>
<evidence type="ECO:0000313" key="4">
    <source>
        <dbReference type="Proteomes" id="UP000016933"/>
    </source>
</evidence>
<dbReference type="SMART" id="SM00382">
    <property type="entry name" value="AAA"/>
    <property type="match status" value="1"/>
</dbReference>
<protein>
    <recommendedName>
        <fullName evidence="2">AAA+ ATPase domain-containing protein</fullName>
    </recommendedName>
</protein>
<dbReference type="InterPro" id="IPR027417">
    <property type="entry name" value="P-loop_NTPase"/>
</dbReference>
<proteinExistence type="predicted"/>
<dbReference type="eggNOG" id="KOG0742">
    <property type="taxonomic scope" value="Eukaryota"/>
</dbReference>
<dbReference type="GO" id="GO:0016887">
    <property type="term" value="F:ATP hydrolysis activity"/>
    <property type="evidence" value="ECO:0007669"/>
    <property type="project" value="InterPro"/>
</dbReference>
<dbReference type="EMBL" id="KB446537">
    <property type="protein sequence ID" value="EME46782.1"/>
    <property type="molecule type" value="Genomic_DNA"/>
</dbReference>
<feature type="domain" description="AAA+ ATPase" evidence="2">
    <location>
        <begin position="462"/>
        <end position="587"/>
    </location>
</feature>
<keyword evidence="4" id="KW-1185">Reference proteome</keyword>
<feature type="region of interest" description="Disordered" evidence="1">
    <location>
        <begin position="1"/>
        <end position="32"/>
    </location>
</feature>
<name>N1PTS6_DOTSN</name>
<evidence type="ECO:0000313" key="3">
    <source>
        <dbReference type="EMBL" id="EME46782.1"/>
    </source>
</evidence>
<organism evidence="3 4">
    <name type="scientific">Dothistroma septosporum (strain NZE10 / CBS 128990)</name>
    <name type="common">Red band needle blight fungus</name>
    <name type="synonym">Mycosphaerella pini</name>
    <dbReference type="NCBI Taxonomy" id="675120"/>
    <lineage>
        <taxon>Eukaryota</taxon>
        <taxon>Fungi</taxon>
        <taxon>Dikarya</taxon>
        <taxon>Ascomycota</taxon>
        <taxon>Pezizomycotina</taxon>
        <taxon>Dothideomycetes</taxon>
        <taxon>Dothideomycetidae</taxon>
        <taxon>Mycosphaerellales</taxon>
        <taxon>Mycosphaerellaceae</taxon>
        <taxon>Dothistroma</taxon>
    </lineage>
</organism>
<reference evidence="4" key="1">
    <citation type="journal article" date="2012" name="PLoS Genet.">
        <title>The genomes of the fungal plant pathogens Cladosporium fulvum and Dothistroma septosporum reveal adaptation to different hosts and lifestyles but also signatures of common ancestry.</title>
        <authorList>
            <person name="de Wit P.J.G.M."/>
            <person name="van der Burgt A."/>
            <person name="Oekmen B."/>
            <person name="Stergiopoulos I."/>
            <person name="Abd-Elsalam K.A."/>
            <person name="Aerts A.L."/>
            <person name="Bahkali A.H."/>
            <person name="Beenen H.G."/>
            <person name="Chettri P."/>
            <person name="Cox M.P."/>
            <person name="Datema E."/>
            <person name="de Vries R.P."/>
            <person name="Dhillon B."/>
            <person name="Ganley A.R."/>
            <person name="Griffiths S.A."/>
            <person name="Guo Y."/>
            <person name="Hamelin R.C."/>
            <person name="Henrissat B."/>
            <person name="Kabir M.S."/>
            <person name="Jashni M.K."/>
            <person name="Kema G."/>
            <person name="Klaubauf S."/>
            <person name="Lapidus A."/>
            <person name="Levasseur A."/>
            <person name="Lindquist E."/>
            <person name="Mehrabi R."/>
            <person name="Ohm R.A."/>
            <person name="Owen T.J."/>
            <person name="Salamov A."/>
            <person name="Schwelm A."/>
            <person name="Schijlen E."/>
            <person name="Sun H."/>
            <person name="van den Burg H.A."/>
            <person name="van Ham R.C.H.J."/>
            <person name="Zhang S."/>
            <person name="Goodwin S.B."/>
            <person name="Grigoriev I.V."/>
            <person name="Collemare J."/>
            <person name="Bradshaw R.E."/>
        </authorList>
    </citation>
    <scope>NUCLEOTIDE SEQUENCE [LARGE SCALE GENOMIC DNA]</scope>
    <source>
        <strain evidence="4">NZE10 / CBS 128990</strain>
    </source>
</reference>
<dbReference type="Gene3D" id="3.40.50.300">
    <property type="entry name" value="P-loop containing nucleotide triphosphate hydrolases"/>
    <property type="match status" value="1"/>
</dbReference>
<gene>
    <name evidence="3" type="ORF">DOTSEDRAFT_125767</name>
</gene>
<dbReference type="PANTHER" id="PTHR46411">
    <property type="entry name" value="FAMILY ATPASE, PUTATIVE-RELATED"/>
    <property type="match status" value="1"/>
</dbReference>
<evidence type="ECO:0000259" key="2">
    <source>
        <dbReference type="SMART" id="SM00382"/>
    </source>
</evidence>
<dbReference type="Proteomes" id="UP000016933">
    <property type="component" value="Unassembled WGS sequence"/>
</dbReference>
<dbReference type="HOGENOM" id="CLU_004471_6_3_1"/>
<sequence length="719" mass="80104">MRSTTQQLYSGKEDKRGRFQWQTEIPEDVGEPVEDAESEKWALVVRKVRVYGDPKKTLAMHSVLVQSPLLKELLENVLSDYPGVTVTLKRLEFSGRFEPLIHRWPQLKSAVGELRQKQQEGDTDVCLGERIMHAELLDSLLTKEFADIHEAVGDMTKNGVTTYEHLWVLFQPGAIVYSKQDNQDRALLLQSSKYGVDRNQQKVLWLTCRYVDFDGTSFGTQKLNLSIAEFDGVCPIDSLAAFPIEHHSSAEKLKAKLMERGGKIEELAGSHYRNYNGVGWKLNSMAQKEPTTVKGRIVVDTFGFNRFNPDQAIYLTPLHARENPAAAPASGSSMPAAGMANTFIRVTRSLENTGRLPVNINDYDDGGMPADGFFDHEAESKTRAPLSEEHKILCIPLVRGYALREKVWLNFFVNSVQDITFSEKAFEALVLPANQKELLLGFSKTNQSEDNQFDDVIAGKGKGIIVLLCGPPGVGQTLTAESVAEEMRVPLYMMSAGDLGLDSRTIEMKLQGVLDMCTRWKAVLLIDEADVFLEQRDLHNLERNKLVSIFLRVLEYYEGTMFLTTNRVQTFDPAFQSRIHISLEYAELDTKARRSIWKTFLDQHNDRATGAVVDGFAAERGGRGALAHTMSESDMRRLSQLELNGRQIKNVLKVAAMLAALHDQALGYGHVEAAMEGTQYLYKATQASDQTKSSLFGCDSPSATGCVASVGGVGWDSIA</sequence>
<dbReference type="OMA" id="DTYGWNR"/>
<dbReference type="SUPFAM" id="SSF52540">
    <property type="entry name" value="P-loop containing nucleoside triphosphate hydrolases"/>
    <property type="match status" value="1"/>
</dbReference>
<dbReference type="GO" id="GO:0005524">
    <property type="term" value="F:ATP binding"/>
    <property type="evidence" value="ECO:0007669"/>
    <property type="project" value="InterPro"/>
</dbReference>
<reference evidence="3 4" key="2">
    <citation type="journal article" date="2012" name="PLoS Pathog.">
        <title>Diverse lifestyles and strategies of plant pathogenesis encoded in the genomes of eighteen Dothideomycetes fungi.</title>
        <authorList>
            <person name="Ohm R.A."/>
            <person name="Feau N."/>
            <person name="Henrissat B."/>
            <person name="Schoch C.L."/>
            <person name="Horwitz B.A."/>
            <person name="Barry K.W."/>
            <person name="Condon B.J."/>
            <person name="Copeland A.C."/>
            <person name="Dhillon B."/>
            <person name="Glaser F."/>
            <person name="Hesse C.N."/>
            <person name="Kosti I."/>
            <person name="LaButti K."/>
            <person name="Lindquist E.A."/>
            <person name="Lucas S."/>
            <person name="Salamov A.A."/>
            <person name="Bradshaw R.E."/>
            <person name="Ciuffetti L."/>
            <person name="Hamelin R.C."/>
            <person name="Kema G.H.J."/>
            <person name="Lawrence C."/>
            <person name="Scott J.A."/>
            <person name="Spatafora J.W."/>
            <person name="Turgeon B.G."/>
            <person name="de Wit P.J.G.M."/>
            <person name="Zhong S."/>
            <person name="Goodwin S.B."/>
            <person name="Grigoriev I.V."/>
        </authorList>
    </citation>
    <scope>NUCLEOTIDE SEQUENCE [LARGE SCALE GENOMIC DNA]</scope>
    <source>
        <strain evidence="4">NZE10 / CBS 128990</strain>
    </source>
</reference>
<dbReference type="Pfam" id="PF22942">
    <property type="entry name" value="DUF7025"/>
    <property type="match status" value="1"/>
</dbReference>
<dbReference type="PANTHER" id="PTHR46411:SF3">
    <property type="entry name" value="AAA+ ATPASE DOMAIN-CONTAINING PROTEIN"/>
    <property type="match status" value="1"/>
</dbReference>
<dbReference type="InterPro" id="IPR003593">
    <property type="entry name" value="AAA+_ATPase"/>
</dbReference>
<dbReference type="AlphaFoldDB" id="N1PTS6"/>
<evidence type="ECO:0000256" key="1">
    <source>
        <dbReference type="SAM" id="MobiDB-lite"/>
    </source>
</evidence>
<dbReference type="Pfam" id="PF00004">
    <property type="entry name" value="AAA"/>
    <property type="match status" value="1"/>
</dbReference>
<dbReference type="CDD" id="cd19481">
    <property type="entry name" value="RecA-like_protease"/>
    <property type="match status" value="1"/>
</dbReference>
<dbReference type="STRING" id="675120.N1PTS6"/>
<dbReference type="InterPro" id="IPR054289">
    <property type="entry name" value="DUF7025"/>
</dbReference>
<accession>N1PTS6</accession>
<dbReference type="InterPro" id="IPR003959">
    <property type="entry name" value="ATPase_AAA_core"/>
</dbReference>